<dbReference type="AlphaFoldDB" id="A0A4Y2BJ44"/>
<name>A0A4Y2BJ44_ARAVE</name>
<organism evidence="1 2">
    <name type="scientific">Araneus ventricosus</name>
    <name type="common">Orbweaver spider</name>
    <name type="synonym">Epeira ventricosa</name>
    <dbReference type="NCBI Taxonomy" id="182803"/>
    <lineage>
        <taxon>Eukaryota</taxon>
        <taxon>Metazoa</taxon>
        <taxon>Ecdysozoa</taxon>
        <taxon>Arthropoda</taxon>
        <taxon>Chelicerata</taxon>
        <taxon>Arachnida</taxon>
        <taxon>Araneae</taxon>
        <taxon>Araneomorphae</taxon>
        <taxon>Entelegynae</taxon>
        <taxon>Araneoidea</taxon>
        <taxon>Araneidae</taxon>
        <taxon>Araneus</taxon>
    </lineage>
</organism>
<reference evidence="1 2" key="1">
    <citation type="journal article" date="2019" name="Sci. Rep.">
        <title>Orb-weaving spider Araneus ventricosus genome elucidates the spidroin gene catalogue.</title>
        <authorList>
            <person name="Kono N."/>
            <person name="Nakamura H."/>
            <person name="Ohtoshi R."/>
            <person name="Moran D.A.P."/>
            <person name="Shinohara A."/>
            <person name="Yoshida Y."/>
            <person name="Fujiwara M."/>
            <person name="Mori M."/>
            <person name="Tomita M."/>
            <person name="Arakawa K."/>
        </authorList>
    </citation>
    <scope>NUCLEOTIDE SEQUENCE [LARGE SCALE GENOMIC DNA]</scope>
</reference>
<accession>A0A4Y2BJ44</accession>
<proteinExistence type="predicted"/>
<dbReference type="Proteomes" id="UP000499080">
    <property type="component" value="Unassembled WGS sequence"/>
</dbReference>
<comment type="caution">
    <text evidence="1">The sequence shown here is derived from an EMBL/GenBank/DDBJ whole genome shotgun (WGS) entry which is preliminary data.</text>
</comment>
<sequence length="108" mass="12329">MTTGALSTLSHAHCQQISSTGWWLNRHFVLTFFITIPGRFSCKNAPDSKEGCHFTFHRLSAKAFPRKPFRKPLPQGLRRKAFYELPQRQVRKSISAQTVSETIPAKLT</sequence>
<evidence type="ECO:0000313" key="2">
    <source>
        <dbReference type="Proteomes" id="UP000499080"/>
    </source>
</evidence>
<keyword evidence="2" id="KW-1185">Reference proteome</keyword>
<gene>
    <name evidence="1" type="ORF">AVEN_35806_1</name>
</gene>
<dbReference type="EMBL" id="BGPR01000085">
    <property type="protein sequence ID" value="GBL92250.1"/>
    <property type="molecule type" value="Genomic_DNA"/>
</dbReference>
<protein>
    <submittedName>
        <fullName evidence="1">Uncharacterized protein</fullName>
    </submittedName>
</protein>
<evidence type="ECO:0000313" key="1">
    <source>
        <dbReference type="EMBL" id="GBL92250.1"/>
    </source>
</evidence>